<dbReference type="SUPFAM" id="SSF56112">
    <property type="entry name" value="Protein kinase-like (PK-like)"/>
    <property type="match status" value="1"/>
</dbReference>
<keyword evidence="4 6" id="KW-0067">ATP-binding</keyword>
<evidence type="ECO:0000256" key="5">
    <source>
        <dbReference type="ARBA" id="ARBA00037982"/>
    </source>
</evidence>
<dbReference type="PROSITE" id="PS00107">
    <property type="entry name" value="PROTEIN_KINASE_ATP"/>
    <property type="match status" value="1"/>
</dbReference>
<accession>G8YBW9</accession>
<feature type="domain" description="Protein kinase" evidence="8">
    <location>
        <begin position="161"/>
        <end position="567"/>
    </location>
</feature>
<evidence type="ECO:0000256" key="1">
    <source>
        <dbReference type="ARBA" id="ARBA00022679"/>
    </source>
</evidence>
<dbReference type="GO" id="GO:0005524">
    <property type="term" value="F:ATP binding"/>
    <property type="evidence" value="ECO:0007669"/>
    <property type="project" value="UniProtKB-UniRule"/>
</dbReference>
<evidence type="ECO:0000256" key="4">
    <source>
        <dbReference type="ARBA" id="ARBA00022840"/>
    </source>
</evidence>
<organism evidence="9 10">
    <name type="scientific">Pichia sorbitophila (strain ATCC MYA-4447 / BCRC 22081 / CBS 7064 / NBRC 10061 / NRRL Y-12695)</name>
    <name type="common">Hybrid yeast</name>
    <dbReference type="NCBI Taxonomy" id="559304"/>
    <lineage>
        <taxon>Eukaryota</taxon>
        <taxon>Fungi</taxon>
        <taxon>Dikarya</taxon>
        <taxon>Ascomycota</taxon>
        <taxon>Saccharomycotina</taxon>
        <taxon>Pichiomycetes</taxon>
        <taxon>Debaryomycetaceae</taxon>
        <taxon>Millerozyma</taxon>
    </lineage>
</organism>
<dbReference type="OrthoDB" id="1405469at2759"/>
<evidence type="ECO:0000313" key="9">
    <source>
        <dbReference type="EMBL" id="CCE82450.1"/>
    </source>
</evidence>
<name>G8YBW9_PICSO</name>
<evidence type="ECO:0000256" key="2">
    <source>
        <dbReference type="ARBA" id="ARBA00022741"/>
    </source>
</evidence>
<proteinExistence type="inferred from homology"/>
<comment type="similarity">
    <text evidence="5">Belongs to the protein kinase superfamily. Ser/Thr protein kinase family. GCN2 subfamily.</text>
</comment>
<dbReference type="eggNOG" id="KOG0032">
    <property type="taxonomic scope" value="Eukaryota"/>
</dbReference>
<dbReference type="Gene3D" id="3.30.200.20">
    <property type="entry name" value="Phosphorylase Kinase, domain 1"/>
    <property type="match status" value="1"/>
</dbReference>
<feature type="transmembrane region" description="Helical" evidence="7">
    <location>
        <begin position="690"/>
        <end position="709"/>
    </location>
</feature>
<dbReference type="GO" id="GO:0110031">
    <property type="term" value="P:negative regulation of G2/MI transition of meiotic cell cycle"/>
    <property type="evidence" value="ECO:0007669"/>
    <property type="project" value="TreeGrafter"/>
</dbReference>
<dbReference type="Gene3D" id="1.10.510.10">
    <property type="entry name" value="Transferase(Phosphotransferase) domain 1"/>
    <property type="match status" value="1"/>
</dbReference>
<evidence type="ECO:0000256" key="7">
    <source>
        <dbReference type="SAM" id="Phobius"/>
    </source>
</evidence>
<dbReference type="InterPro" id="IPR017441">
    <property type="entry name" value="Protein_kinase_ATP_BS"/>
</dbReference>
<keyword evidence="2 6" id="KW-0547">Nucleotide-binding</keyword>
<dbReference type="InterPro" id="IPR011009">
    <property type="entry name" value="Kinase-like_dom_sf"/>
</dbReference>
<dbReference type="GO" id="GO:0005634">
    <property type="term" value="C:nucleus"/>
    <property type="evidence" value="ECO:0007669"/>
    <property type="project" value="TreeGrafter"/>
</dbReference>
<protein>
    <submittedName>
        <fullName evidence="9">Piso0_002177 protein</fullName>
    </submittedName>
</protein>
<dbReference type="HOGENOM" id="CLU_010228_2_0_1"/>
<dbReference type="AlphaFoldDB" id="G8YBW9"/>
<dbReference type="InterPro" id="IPR000719">
    <property type="entry name" value="Prot_kinase_dom"/>
</dbReference>
<dbReference type="PANTHER" id="PTHR11042">
    <property type="entry name" value="EUKARYOTIC TRANSLATION INITIATION FACTOR 2-ALPHA KINASE EIF2-ALPHA KINASE -RELATED"/>
    <property type="match status" value="1"/>
</dbReference>
<dbReference type="InterPro" id="IPR008271">
    <property type="entry name" value="Ser/Thr_kinase_AS"/>
</dbReference>
<dbReference type="Proteomes" id="UP000005222">
    <property type="component" value="Chromosome J"/>
</dbReference>
<keyword evidence="1" id="KW-0808">Transferase</keyword>
<keyword evidence="10" id="KW-1185">Reference proteome</keyword>
<dbReference type="PROSITE" id="PS50011">
    <property type="entry name" value="PROTEIN_KINASE_DOM"/>
    <property type="match status" value="1"/>
</dbReference>
<dbReference type="OMA" id="HEEMESY"/>
<dbReference type="GO" id="GO:0005737">
    <property type="term" value="C:cytoplasm"/>
    <property type="evidence" value="ECO:0007669"/>
    <property type="project" value="TreeGrafter"/>
</dbReference>
<dbReference type="STRING" id="559304.G8YBW9"/>
<dbReference type="SMART" id="SM00220">
    <property type="entry name" value="S_TKc"/>
    <property type="match status" value="1"/>
</dbReference>
<evidence type="ECO:0000259" key="8">
    <source>
        <dbReference type="PROSITE" id="PS50011"/>
    </source>
</evidence>
<feature type="binding site" evidence="6">
    <location>
        <position position="193"/>
    </location>
    <ligand>
        <name>ATP</name>
        <dbReference type="ChEBI" id="CHEBI:30616"/>
    </ligand>
</feature>
<keyword evidence="3" id="KW-0418">Kinase</keyword>
<dbReference type="EMBL" id="FO082050">
    <property type="protein sequence ID" value="CCE82450.1"/>
    <property type="molecule type" value="Genomic_DNA"/>
</dbReference>
<evidence type="ECO:0000313" key="10">
    <source>
        <dbReference type="Proteomes" id="UP000005222"/>
    </source>
</evidence>
<dbReference type="InterPro" id="IPR050339">
    <property type="entry name" value="CC_SR_Kinase"/>
</dbReference>
<gene>
    <name evidence="9" type="primary">Piso0_002177</name>
    <name evidence="9" type="ORF">GNLVRS01_PISO0J06345g</name>
</gene>
<reference evidence="9 10" key="1">
    <citation type="journal article" date="2012" name="G3 (Bethesda)">
        <title>Pichia sorbitophila, an interspecies yeast hybrid reveals early steps of genome resolution following polyploidization.</title>
        <authorList>
            <person name="Leh Louis V."/>
            <person name="Despons L."/>
            <person name="Friedrich A."/>
            <person name="Martin T."/>
            <person name="Durrens P."/>
            <person name="Casaregola S."/>
            <person name="Neuveglise C."/>
            <person name="Fairhead C."/>
            <person name="Marck C."/>
            <person name="Cruz J.A."/>
            <person name="Straub M.L."/>
            <person name="Kugler V."/>
            <person name="Sacerdot C."/>
            <person name="Uzunov Z."/>
            <person name="Thierry A."/>
            <person name="Weiss S."/>
            <person name="Bleykasten C."/>
            <person name="De Montigny J."/>
            <person name="Jacques N."/>
            <person name="Jung P."/>
            <person name="Lemaire M."/>
            <person name="Mallet S."/>
            <person name="Morel G."/>
            <person name="Richard G.F."/>
            <person name="Sarkar A."/>
            <person name="Savel G."/>
            <person name="Schacherer J."/>
            <person name="Seret M.L."/>
            <person name="Talla E."/>
            <person name="Samson G."/>
            <person name="Jubin C."/>
            <person name="Poulain J."/>
            <person name="Vacherie B."/>
            <person name="Barbe V."/>
            <person name="Pelletier E."/>
            <person name="Sherman D.J."/>
            <person name="Westhof E."/>
            <person name="Weissenbach J."/>
            <person name="Baret P.V."/>
            <person name="Wincker P."/>
            <person name="Gaillardin C."/>
            <person name="Dujon B."/>
            <person name="Souciet J.L."/>
        </authorList>
    </citation>
    <scope>NUCLEOTIDE SEQUENCE [LARGE SCALE GENOMIC DNA]</scope>
    <source>
        <strain evidence="10">ATCC MYA-4447 / BCRC 22081 / CBS 7064 / NBRC 10061 / NRRL Y-12695</strain>
    </source>
</reference>
<keyword evidence="7" id="KW-1133">Transmembrane helix</keyword>
<evidence type="ECO:0000256" key="6">
    <source>
        <dbReference type="PROSITE-ProRule" id="PRU10141"/>
    </source>
</evidence>
<dbReference type="PROSITE" id="PS00108">
    <property type="entry name" value="PROTEIN_KINASE_ST"/>
    <property type="match status" value="1"/>
</dbReference>
<keyword evidence="7" id="KW-0472">Membrane</keyword>
<dbReference type="InParanoid" id="G8YBW9"/>
<dbReference type="Pfam" id="PF00069">
    <property type="entry name" value="Pkinase"/>
    <property type="match status" value="1"/>
</dbReference>
<dbReference type="GO" id="GO:0030447">
    <property type="term" value="P:filamentous growth"/>
    <property type="evidence" value="ECO:0007669"/>
    <property type="project" value="UniProtKB-ARBA"/>
</dbReference>
<dbReference type="FunCoup" id="G8YBW9">
    <property type="interactions" value="333"/>
</dbReference>
<sequence length="713" mass="81491">MSVVSYNNNKTVVLHDTSHGVMVVHNNAKNTMELVFANDSYKDESGHVGNNYEYKGLSKPTHDDNVKCPNCGFAWGEIPRTKERFHRRRSDTYSEYSSSGPNDRGRFSFFRPLTKSFMHNDYFKLLGRLCPPIEDGKDEGYAGTLPEGIFNQGYFERFFKKVRPYVLGYGAHSHVYKVTHVLNDIKLGTYALKRICIANKQDQLPRVLNEVMILCELSSSSANEHNLIRYNHVWLEMSDIHDQEAFILPNSPSEHSSKDTKVPYVYILQQYCDGGHLEDLVKNLFQSSLNIKEQVEREKAKRRLKKQNSIVVETTNTDKHWLTEVEIWKFFRDIVVGVQYLHSHGILHRDLKPSNCLLDVKYNRGLEKSFPFQGFEEFDDYTSALPNVLLSDFGEGQFLEKLNYKTSDSFSNDFESNYERKGNTGTVEFTAPELFFPLTSQRAKEKESNGSKISYTYGSEIYSLGLILCWLCIGTLPFNDTLHDKNDPQAMKKDICEWYIDLTEPQFTEWFQNEARNIDPSLSENPTFMDFAKLSYSMIKGDVDVEKSAKIHNRLLANEILATLEMIKAKRFILNSGSLEDPKIDKPHNVSDKALILSSSRDDISSLHSVTDEEASDEIVYNISEIPNSSDRTVFPIAVGDSLKKSVSLISLSFLSALELGDYYTQAYNLLPAKIIIISVMILDQRDVRAPILLGTLICALLYTLINILRSCK</sequence>
<keyword evidence="7" id="KW-0812">Transmembrane</keyword>
<evidence type="ECO:0000256" key="3">
    <source>
        <dbReference type="ARBA" id="ARBA00022777"/>
    </source>
</evidence>
<dbReference type="PANTHER" id="PTHR11042:SF190">
    <property type="entry name" value="MITOSIS INHIBITOR PROTEIN KINASE MIK1"/>
    <property type="match status" value="1"/>
</dbReference>
<dbReference type="GO" id="GO:0004713">
    <property type="term" value="F:protein tyrosine kinase activity"/>
    <property type="evidence" value="ECO:0007669"/>
    <property type="project" value="TreeGrafter"/>
</dbReference>